<dbReference type="PROSITE" id="PS00383">
    <property type="entry name" value="TYR_PHOSPHATASE_1"/>
    <property type="match status" value="1"/>
</dbReference>
<dbReference type="InterPro" id="IPR020422">
    <property type="entry name" value="TYR_PHOSPHATASE_DUAL_dom"/>
</dbReference>
<comment type="catalytic activity">
    <reaction evidence="4">
        <text>O-phospho-L-seryl-[protein] + H2O = L-seryl-[protein] + phosphate</text>
        <dbReference type="Rhea" id="RHEA:20629"/>
        <dbReference type="Rhea" id="RHEA-COMP:9863"/>
        <dbReference type="Rhea" id="RHEA-COMP:11604"/>
        <dbReference type="ChEBI" id="CHEBI:15377"/>
        <dbReference type="ChEBI" id="CHEBI:29999"/>
        <dbReference type="ChEBI" id="CHEBI:43474"/>
        <dbReference type="ChEBI" id="CHEBI:83421"/>
        <dbReference type="EC" id="3.1.3.16"/>
    </reaction>
</comment>
<organism evidence="8 9">
    <name type="scientific">Polarella glacialis</name>
    <name type="common">Dinoflagellate</name>
    <dbReference type="NCBI Taxonomy" id="89957"/>
    <lineage>
        <taxon>Eukaryota</taxon>
        <taxon>Sar</taxon>
        <taxon>Alveolata</taxon>
        <taxon>Dinophyceae</taxon>
        <taxon>Suessiales</taxon>
        <taxon>Suessiaceae</taxon>
        <taxon>Polarella</taxon>
    </lineage>
</organism>
<keyword evidence="9" id="KW-1185">Reference proteome</keyword>
<comment type="similarity">
    <text evidence="1">Belongs to the protein-tyrosine phosphatase family. Non-receptor class dual specificity subfamily.</text>
</comment>
<dbReference type="SUPFAM" id="SSF52799">
    <property type="entry name" value="(Phosphotyrosine protein) phosphatases II"/>
    <property type="match status" value="1"/>
</dbReference>
<evidence type="ECO:0000313" key="8">
    <source>
        <dbReference type="EMBL" id="CAE8631217.1"/>
    </source>
</evidence>
<evidence type="ECO:0000256" key="1">
    <source>
        <dbReference type="ARBA" id="ARBA00008601"/>
    </source>
</evidence>
<accession>A0A813H0M3</accession>
<reference evidence="8" key="1">
    <citation type="submission" date="2021-02" db="EMBL/GenBank/DDBJ databases">
        <authorList>
            <person name="Dougan E. K."/>
            <person name="Rhodes N."/>
            <person name="Thang M."/>
            <person name="Chan C."/>
        </authorList>
    </citation>
    <scope>NUCLEOTIDE SEQUENCE</scope>
</reference>
<dbReference type="InterPro" id="IPR029021">
    <property type="entry name" value="Prot-tyrosine_phosphatase-like"/>
</dbReference>
<dbReference type="PROSITE" id="PS50054">
    <property type="entry name" value="TYR_PHOSPHATASE_DUAL"/>
    <property type="match status" value="1"/>
</dbReference>
<dbReference type="OrthoDB" id="10252009at2759"/>
<dbReference type="CDD" id="cd14498">
    <property type="entry name" value="DSP"/>
    <property type="match status" value="1"/>
</dbReference>
<dbReference type="GO" id="GO:0004722">
    <property type="term" value="F:protein serine/threonine phosphatase activity"/>
    <property type="evidence" value="ECO:0007669"/>
    <property type="project" value="UniProtKB-EC"/>
</dbReference>
<evidence type="ECO:0000256" key="4">
    <source>
        <dbReference type="ARBA" id="ARBA00047761"/>
    </source>
</evidence>
<gene>
    <name evidence="8" type="ORF">PGLA1383_LOCUS47348</name>
</gene>
<dbReference type="Pfam" id="PF00782">
    <property type="entry name" value="DSPc"/>
    <property type="match status" value="1"/>
</dbReference>
<dbReference type="Proteomes" id="UP000654075">
    <property type="component" value="Unassembled WGS sequence"/>
</dbReference>
<dbReference type="PANTHER" id="PTHR45948">
    <property type="entry name" value="DUAL SPECIFICITY PROTEIN PHOSPHATASE DDB_G0269404-RELATED"/>
    <property type="match status" value="1"/>
</dbReference>
<name>A0A813H0M3_POLGL</name>
<evidence type="ECO:0008006" key="10">
    <source>
        <dbReference type="Google" id="ProtNLM"/>
    </source>
</evidence>
<dbReference type="InterPro" id="IPR000340">
    <property type="entry name" value="Dual-sp_phosphatase_cat-dom"/>
</dbReference>
<dbReference type="InterPro" id="IPR016130">
    <property type="entry name" value="Tyr_Pase_AS"/>
</dbReference>
<comment type="caution">
    <text evidence="8">The sequence shown here is derived from an EMBL/GenBank/DDBJ whole genome shotgun (WGS) entry which is preliminary data.</text>
</comment>
<dbReference type="InterPro" id="IPR000387">
    <property type="entry name" value="Tyr_Pase_dom"/>
</dbReference>
<keyword evidence="3" id="KW-0904">Protein phosphatase</keyword>
<dbReference type="GO" id="GO:0004725">
    <property type="term" value="F:protein tyrosine phosphatase activity"/>
    <property type="evidence" value="ECO:0007669"/>
    <property type="project" value="TreeGrafter"/>
</dbReference>
<evidence type="ECO:0000256" key="5">
    <source>
        <dbReference type="ARBA" id="ARBA00048336"/>
    </source>
</evidence>
<dbReference type="GO" id="GO:0005829">
    <property type="term" value="C:cytosol"/>
    <property type="evidence" value="ECO:0007669"/>
    <property type="project" value="TreeGrafter"/>
</dbReference>
<protein>
    <recommendedName>
        <fullName evidence="10">Protein-serine/threonine phosphatase</fullName>
    </recommendedName>
</protein>
<dbReference type="GO" id="GO:0007165">
    <property type="term" value="P:signal transduction"/>
    <property type="evidence" value="ECO:0007669"/>
    <property type="project" value="TreeGrafter"/>
</dbReference>
<dbReference type="PROSITE" id="PS50056">
    <property type="entry name" value="TYR_PHOSPHATASE_2"/>
    <property type="match status" value="1"/>
</dbReference>
<feature type="domain" description="Tyrosine-protein phosphatase" evidence="6">
    <location>
        <begin position="36"/>
        <end position="186"/>
    </location>
</feature>
<dbReference type="Gene3D" id="3.90.190.10">
    <property type="entry name" value="Protein tyrosine phosphatase superfamily"/>
    <property type="match status" value="1"/>
</dbReference>
<dbReference type="AlphaFoldDB" id="A0A813H0M3"/>
<keyword evidence="2" id="KW-0378">Hydrolase</keyword>
<comment type="catalytic activity">
    <reaction evidence="5">
        <text>O-phospho-L-threonyl-[protein] + H2O = L-threonyl-[protein] + phosphate</text>
        <dbReference type="Rhea" id="RHEA:47004"/>
        <dbReference type="Rhea" id="RHEA-COMP:11060"/>
        <dbReference type="Rhea" id="RHEA-COMP:11605"/>
        <dbReference type="ChEBI" id="CHEBI:15377"/>
        <dbReference type="ChEBI" id="CHEBI:30013"/>
        <dbReference type="ChEBI" id="CHEBI:43474"/>
        <dbReference type="ChEBI" id="CHEBI:61977"/>
        <dbReference type="EC" id="3.1.3.16"/>
    </reaction>
</comment>
<dbReference type="SMART" id="SM00195">
    <property type="entry name" value="DSPc"/>
    <property type="match status" value="1"/>
</dbReference>
<sequence length="314" mass="35145">MPGPSDCAFAEPQQRLLHQSLWFGAMTYAWAQPRTDMHEVQPNLWLGSLRASQDSEALAERGVTHVLSVGECNLGARQRMRLQPTEADPLERLLVAVPDESSSRLDRHFTACSSFISEGLKNGGSVLVHCFAGQSRSPTLVAAHLMCVEGWTAAVALEFVQRRRPSVHPNAGFLSQLLSLEGRLRIEGRLGVKTESWSEKCRRSHETQRSLRKPRIRSLRRKVGKLRTQSRLRRPTRGRRQQSQSTRLFQWRRSLALIRSVPGIHVRGASGSLPHVASTFTPCLASWAWPHPFGGGDCPERLPKGKATQLLRCT</sequence>
<evidence type="ECO:0000313" key="9">
    <source>
        <dbReference type="Proteomes" id="UP000654075"/>
    </source>
</evidence>
<proteinExistence type="inferred from homology"/>
<evidence type="ECO:0000256" key="2">
    <source>
        <dbReference type="ARBA" id="ARBA00022801"/>
    </source>
</evidence>
<evidence type="ECO:0000256" key="3">
    <source>
        <dbReference type="ARBA" id="ARBA00022912"/>
    </source>
</evidence>
<evidence type="ECO:0000259" key="6">
    <source>
        <dbReference type="PROSITE" id="PS50054"/>
    </source>
</evidence>
<evidence type="ECO:0000259" key="7">
    <source>
        <dbReference type="PROSITE" id="PS50056"/>
    </source>
</evidence>
<feature type="domain" description="Tyrosine specific protein phosphatases" evidence="7">
    <location>
        <begin position="107"/>
        <end position="167"/>
    </location>
</feature>
<dbReference type="PANTHER" id="PTHR45948:SF2">
    <property type="entry name" value="DUAL SPECIFICITY PROTEIN PHOSPHATASE"/>
    <property type="match status" value="1"/>
</dbReference>
<dbReference type="EMBL" id="CAJNNV010030064">
    <property type="protein sequence ID" value="CAE8631217.1"/>
    <property type="molecule type" value="Genomic_DNA"/>
</dbReference>